<evidence type="ECO:0000313" key="2">
    <source>
        <dbReference type="Proteomes" id="UP000780875"/>
    </source>
</evidence>
<dbReference type="PANTHER" id="PTHR23026">
    <property type="entry name" value="NADPH NITROREDUCTASE"/>
    <property type="match status" value="1"/>
</dbReference>
<keyword evidence="2" id="KW-1185">Reference proteome</keyword>
<sequence length="336" mass="35629">MDAPTRSRGPHGPRAALGRRIVEFARRAPSVHNTQPWAWRIGDGTLDLYADRARQLPVADPDGRLLTISCGAALHYALAAAAAAGRPAEPVMRPNRSDPDLLASIRLPAAARPAAVTREATAHAELLAARATDRRRFIGWPIPSSLLQGLTTGAAAGGASAVPLPNAAARVRVELLMSRAMATERSDPRFAAELGRWTHRASDDGVPRGNAVPPAADGLDAGWPSRFGGEDGEAGEWTLAPRADGIVVIVTAEETPAAWLAAGDVLCRLWADAMAHDLSLVPLSEIVEVAETREVLHGVVGAAGYPALVVRIGWQEISRSALPRTPRRPLEDLLRT</sequence>
<dbReference type="PANTHER" id="PTHR23026:SF123">
    <property type="entry name" value="NAD(P)H NITROREDUCTASE RV3131-RELATED"/>
    <property type="match status" value="1"/>
</dbReference>
<dbReference type="SUPFAM" id="SSF55469">
    <property type="entry name" value="FMN-dependent nitroreductase-like"/>
    <property type="match status" value="1"/>
</dbReference>
<dbReference type="NCBIfam" id="NF047509">
    <property type="entry name" value="Rv3131_FMN_oxido"/>
    <property type="match status" value="1"/>
</dbReference>
<dbReference type="Gene3D" id="3.40.109.10">
    <property type="entry name" value="NADH Oxidase"/>
    <property type="match status" value="1"/>
</dbReference>
<protein>
    <recommendedName>
        <fullName evidence="3">NAD(P)H nitroreductase</fullName>
    </recommendedName>
</protein>
<proteinExistence type="predicted"/>
<evidence type="ECO:0000313" key="1">
    <source>
        <dbReference type="EMBL" id="MBZ5736954.1"/>
    </source>
</evidence>
<organism evidence="1 2">
    <name type="scientific">Nocardioides mangrovi</name>
    <dbReference type="NCBI Taxonomy" id="2874580"/>
    <lineage>
        <taxon>Bacteria</taxon>
        <taxon>Bacillati</taxon>
        <taxon>Actinomycetota</taxon>
        <taxon>Actinomycetes</taxon>
        <taxon>Propionibacteriales</taxon>
        <taxon>Nocardioidaceae</taxon>
        <taxon>Nocardioides</taxon>
    </lineage>
</organism>
<accession>A0ABS7U7J0</accession>
<dbReference type="Proteomes" id="UP000780875">
    <property type="component" value="Unassembled WGS sequence"/>
</dbReference>
<dbReference type="EMBL" id="JAIQZJ010000001">
    <property type="protein sequence ID" value="MBZ5736954.1"/>
    <property type="molecule type" value="Genomic_DNA"/>
</dbReference>
<dbReference type="InterPro" id="IPR000415">
    <property type="entry name" value="Nitroreductase-like"/>
</dbReference>
<gene>
    <name evidence="1" type="ORF">K8U61_02175</name>
</gene>
<comment type="caution">
    <text evidence="1">The sequence shown here is derived from an EMBL/GenBank/DDBJ whole genome shotgun (WGS) entry which is preliminary data.</text>
</comment>
<evidence type="ECO:0008006" key="3">
    <source>
        <dbReference type="Google" id="ProtNLM"/>
    </source>
</evidence>
<name>A0ABS7U7J0_9ACTN</name>
<dbReference type="InterPro" id="IPR050627">
    <property type="entry name" value="Nitroreductase/BluB"/>
</dbReference>
<dbReference type="RefSeq" id="WP_224121323.1">
    <property type="nucleotide sequence ID" value="NZ_JAIQZJ010000001.1"/>
</dbReference>
<reference evidence="1 2" key="1">
    <citation type="submission" date="2021-09" db="EMBL/GenBank/DDBJ databases">
        <title>Whole genome sequence of Nocardioides sp. GBK3QG-3.</title>
        <authorList>
            <person name="Tuo L."/>
        </authorList>
    </citation>
    <scope>NUCLEOTIDE SEQUENCE [LARGE SCALE GENOMIC DNA]</scope>
    <source>
        <strain evidence="1 2">GBK3QG-3</strain>
    </source>
</reference>